<comment type="caution">
    <text evidence="3">The sequence shown here is derived from an EMBL/GenBank/DDBJ whole genome shotgun (WGS) entry which is preliminary data.</text>
</comment>
<dbReference type="InterPro" id="IPR051603">
    <property type="entry name" value="Zinc-ADH_QOR/CCCR"/>
</dbReference>
<sequence length="233" mass="24504">MAHAGQVQQLTDDIADEQALCLDVEGTTAWLALTYKAGIPPGESVLVLGATGSVGQIAVQAAKALGARRVVAAGRDRETLDAVQDRGAGAVVTLDEAYEGRLVGASEGGFDLAVDFLFGAPMAAGIQATRVGGRIVNLGMRAGWTVELRGIPLKERDLFSCSIGMVPIDVRARAFGDLSQLALTGGIHVESERTALADVAERWKRQATSHTASCSSHLEGGPRLSWWRRATIV</sequence>
<evidence type="ECO:0000313" key="3">
    <source>
        <dbReference type="EMBL" id="MFB9783634.1"/>
    </source>
</evidence>
<accession>A0ABV5XPE2</accession>
<keyword evidence="4" id="KW-1185">Reference proteome</keyword>
<protein>
    <submittedName>
        <fullName evidence="3">Zinc-binding dehydrogenase</fullName>
    </submittedName>
</protein>
<gene>
    <name evidence="3" type="ORF">ACFFQ6_28425</name>
</gene>
<name>A0ABV5XPE2_9NOCA</name>
<dbReference type="InterPro" id="IPR013149">
    <property type="entry name" value="ADH-like_C"/>
</dbReference>
<dbReference type="PANTHER" id="PTHR44154">
    <property type="entry name" value="QUINONE OXIDOREDUCTASE"/>
    <property type="match status" value="1"/>
</dbReference>
<dbReference type="Gene3D" id="3.90.180.10">
    <property type="entry name" value="Medium-chain alcohol dehydrogenases, catalytic domain"/>
    <property type="match status" value="1"/>
</dbReference>
<organism evidence="3 4">
    <name type="scientific">Rhodococcus baikonurensis</name>
    <dbReference type="NCBI Taxonomy" id="172041"/>
    <lineage>
        <taxon>Bacteria</taxon>
        <taxon>Bacillati</taxon>
        <taxon>Actinomycetota</taxon>
        <taxon>Actinomycetes</taxon>
        <taxon>Mycobacteriales</taxon>
        <taxon>Nocardiaceae</taxon>
        <taxon>Rhodococcus</taxon>
        <taxon>Rhodococcus erythropolis group</taxon>
    </lineage>
</organism>
<feature type="domain" description="Alcohol dehydrogenase-like C-terminal" evidence="2">
    <location>
        <begin position="54"/>
        <end position="167"/>
    </location>
</feature>
<proteinExistence type="predicted"/>
<dbReference type="RefSeq" id="WP_054781255.1">
    <property type="nucleotide sequence ID" value="NZ_JBHMAS010000071.1"/>
</dbReference>
<dbReference type="Proteomes" id="UP001589587">
    <property type="component" value="Unassembled WGS sequence"/>
</dbReference>
<evidence type="ECO:0000256" key="1">
    <source>
        <dbReference type="ARBA" id="ARBA00022857"/>
    </source>
</evidence>
<dbReference type="Pfam" id="PF00107">
    <property type="entry name" value="ADH_zinc_N"/>
    <property type="match status" value="1"/>
</dbReference>
<dbReference type="EMBL" id="JBHMAS010000071">
    <property type="protein sequence ID" value="MFB9783634.1"/>
    <property type="molecule type" value="Genomic_DNA"/>
</dbReference>
<dbReference type="Gene3D" id="3.40.50.720">
    <property type="entry name" value="NAD(P)-binding Rossmann-like Domain"/>
    <property type="match status" value="1"/>
</dbReference>
<dbReference type="InterPro" id="IPR036291">
    <property type="entry name" value="NAD(P)-bd_dom_sf"/>
</dbReference>
<reference evidence="3 4" key="1">
    <citation type="submission" date="2024-09" db="EMBL/GenBank/DDBJ databases">
        <authorList>
            <person name="Sun Q."/>
            <person name="Mori K."/>
        </authorList>
    </citation>
    <scope>NUCLEOTIDE SEQUENCE [LARGE SCALE GENOMIC DNA]</scope>
    <source>
        <strain evidence="3 4">JCM 11411</strain>
    </source>
</reference>
<dbReference type="SUPFAM" id="SSF51735">
    <property type="entry name" value="NAD(P)-binding Rossmann-fold domains"/>
    <property type="match status" value="1"/>
</dbReference>
<dbReference type="PANTHER" id="PTHR44154:SF1">
    <property type="entry name" value="QUINONE OXIDOREDUCTASE"/>
    <property type="match status" value="1"/>
</dbReference>
<keyword evidence="1" id="KW-0521">NADP</keyword>
<evidence type="ECO:0000259" key="2">
    <source>
        <dbReference type="Pfam" id="PF00107"/>
    </source>
</evidence>
<evidence type="ECO:0000313" key="4">
    <source>
        <dbReference type="Proteomes" id="UP001589587"/>
    </source>
</evidence>